<comment type="caution">
    <text evidence="2">The sequence shown here is derived from an EMBL/GenBank/DDBJ whole genome shotgun (WGS) entry which is preliminary data.</text>
</comment>
<protein>
    <submittedName>
        <fullName evidence="2">Uncharacterized protein</fullName>
    </submittedName>
</protein>
<evidence type="ECO:0000256" key="1">
    <source>
        <dbReference type="SAM" id="Phobius"/>
    </source>
</evidence>
<feature type="transmembrane region" description="Helical" evidence="1">
    <location>
        <begin position="127"/>
        <end position="144"/>
    </location>
</feature>
<proteinExistence type="predicted"/>
<accession>A0A6A8M8C3</accession>
<dbReference type="EMBL" id="VUNB01000004">
    <property type="protein sequence ID" value="MST68960.1"/>
    <property type="molecule type" value="Genomic_DNA"/>
</dbReference>
<feature type="transmembrane region" description="Helical" evidence="1">
    <location>
        <begin position="53"/>
        <end position="78"/>
    </location>
</feature>
<reference evidence="2" key="1">
    <citation type="submission" date="2019-09" db="EMBL/GenBank/DDBJ databases">
        <title>In-depth cultivation of the pig gut microbiome towards novel bacterial diversity and tailored functional studies.</title>
        <authorList>
            <person name="Wylensek D."/>
            <person name="Hitch T.C.A."/>
            <person name="Clavel T."/>
        </authorList>
    </citation>
    <scope>NUCLEOTIDE SEQUENCE</scope>
    <source>
        <strain evidence="2">RF-744-FAT-WT-3</strain>
    </source>
</reference>
<gene>
    <name evidence="2" type="ORF">FYJ66_05065</name>
</gene>
<feature type="transmembrane region" description="Helical" evidence="1">
    <location>
        <begin position="24"/>
        <end position="47"/>
    </location>
</feature>
<sequence length="175" mass="19448">MNMNKNRKKEISNSRVSSAVPEGFSLAMAIVDCLPVLFFSISSAILAMRFDSIFFRIGVTLVIIAGALKAGWKFVIALVHKDVPFLSRQMGFLMPAGFLLVLIALIIDHRNWSFGAVAGHMVHMPALLFFLCGAAGLVIMTWLARSQDRRNPKANWIEQIVNSLSQFCIMMGIFL</sequence>
<dbReference type="AlphaFoldDB" id="A0A6A8M8C3"/>
<keyword evidence="1" id="KW-0812">Transmembrane</keyword>
<feature type="transmembrane region" description="Helical" evidence="1">
    <location>
        <begin position="90"/>
        <end position="107"/>
    </location>
</feature>
<name>A0A6A8M8C3_9FIRM</name>
<keyword evidence="1" id="KW-1133">Transmembrane helix</keyword>
<organism evidence="2">
    <name type="scientific">Baileyella intestinalis</name>
    <dbReference type="NCBI Taxonomy" id="2606709"/>
    <lineage>
        <taxon>Bacteria</taxon>
        <taxon>Bacillati</taxon>
        <taxon>Bacillota</taxon>
        <taxon>Clostridia</taxon>
        <taxon>Peptostreptococcales</taxon>
        <taxon>Anaerovoracaceae</taxon>
        <taxon>Baileyella</taxon>
    </lineage>
</organism>
<keyword evidence="1" id="KW-0472">Membrane</keyword>
<evidence type="ECO:0000313" key="2">
    <source>
        <dbReference type="EMBL" id="MST68960.1"/>
    </source>
</evidence>
<dbReference type="RefSeq" id="WP_154572437.1">
    <property type="nucleotide sequence ID" value="NZ_VUNB01000004.1"/>
</dbReference>